<dbReference type="Pfam" id="PF20428">
    <property type="entry name" value="Sey1_3HB"/>
    <property type="match status" value="2"/>
</dbReference>
<keyword evidence="1 11" id="KW-0812">Transmembrane</keyword>
<proteinExistence type="inferred from homology"/>
<dbReference type="GO" id="GO:0003924">
    <property type="term" value="F:GTPase activity"/>
    <property type="evidence" value="ECO:0007669"/>
    <property type="project" value="TreeGrafter"/>
</dbReference>
<dbReference type="Gene3D" id="3.40.50.300">
    <property type="entry name" value="P-loop containing nucleotide triphosphate hydrolases"/>
    <property type="match status" value="1"/>
</dbReference>
<evidence type="ECO:0000313" key="13">
    <source>
        <dbReference type="EMBL" id="OAE32019.1"/>
    </source>
</evidence>
<keyword evidence="14" id="KW-1185">Reference proteome</keyword>
<dbReference type="GO" id="GO:0005783">
    <property type="term" value="C:endoplasmic reticulum"/>
    <property type="evidence" value="ECO:0007669"/>
    <property type="project" value="TreeGrafter"/>
</dbReference>
<feature type="transmembrane region" description="Helical" evidence="11">
    <location>
        <begin position="778"/>
        <end position="803"/>
    </location>
</feature>
<evidence type="ECO:0000256" key="8">
    <source>
        <dbReference type="ARBA" id="ARBA00023136"/>
    </source>
</evidence>
<keyword evidence="4" id="KW-0256">Endoplasmic reticulum</keyword>
<feature type="region of interest" description="Disordered" evidence="10">
    <location>
        <begin position="97"/>
        <end position="140"/>
    </location>
</feature>
<dbReference type="SUPFAM" id="SSF52540">
    <property type="entry name" value="P-loop containing nucleoside triphosphate hydrolases"/>
    <property type="match status" value="1"/>
</dbReference>
<evidence type="ECO:0000256" key="11">
    <source>
        <dbReference type="SAM" id="Phobius"/>
    </source>
</evidence>
<evidence type="ECO:0000256" key="9">
    <source>
        <dbReference type="PROSITE-ProRule" id="PRU01052"/>
    </source>
</evidence>
<keyword evidence="8 11" id="KW-0472">Membrane</keyword>
<dbReference type="GO" id="GO:0016320">
    <property type="term" value="P:endoplasmic reticulum membrane fusion"/>
    <property type="evidence" value="ECO:0007669"/>
    <property type="project" value="TreeGrafter"/>
</dbReference>
<dbReference type="Pfam" id="PF05879">
    <property type="entry name" value="RHD3_GTPase"/>
    <property type="match status" value="1"/>
</dbReference>
<dbReference type="InterPro" id="IPR046758">
    <property type="entry name" value="Sey1/RHD3-like_3HB"/>
</dbReference>
<keyword evidence="3" id="KW-0378">Hydrolase</keyword>
<keyword evidence="7" id="KW-0342">GTP-binding</keyword>
<feature type="domain" description="GB1/RHD3-type G" evidence="12">
    <location>
        <begin position="145"/>
        <end position="344"/>
    </location>
</feature>
<dbReference type="Proteomes" id="UP000077202">
    <property type="component" value="Unassembled WGS sequence"/>
</dbReference>
<evidence type="ECO:0000256" key="3">
    <source>
        <dbReference type="ARBA" id="ARBA00022801"/>
    </source>
</evidence>
<evidence type="ECO:0000256" key="7">
    <source>
        <dbReference type="ARBA" id="ARBA00023134"/>
    </source>
</evidence>
<dbReference type="GO" id="GO:0005525">
    <property type="term" value="F:GTP binding"/>
    <property type="evidence" value="ECO:0007669"/>
    <property type="project" value="UniProtKB-KW"/>
</dbReference>
<comment type="similarity">
    <text evidence="9">Belongs to the TRAFAC class dynamin-like GTPase superfamily. GB1/RHD3 GTPase family.</text>
</comment>
<accession>A0A176WG17</accession>
<dbReference type="PROSITE" id="PS51715">
    <property type="entry name" value="G_GB1_RHD3"/>
    <property type="match status" value="1"/>
</dbReference>
<dbReference type="FunFam" id="3.40.50.300:FF:002271">
    <property type="entry name" value="Protein ROOT HAIR DEFECTIVE 3 homolog"/>
    <property type="match status" value="1"/>
</dbReference>
<evidence type="ECO:0000256" key="1">
    <source>
        <dbReference type="ARBA" id="ARBA00022692"/>
    </source>
</evidence>
<evidence type="ECO:0000259" key="12">
    <source>
        <dbReference type="PROSITE" id="PS51715"/>
    </source>
</evidence>
<organism evidence="13 14">
    <name type="scientific">Marchantia polymorpha subsp. ruderalis</name>
    <dbReference type="NCBI Taxonomy" id="1480154"/>
    <lineage>
        <taxon>Eukaryota</taxon>
        <taxon>Viridiplantae</taxon>
        <taxon>Streptophyta</taxon>
        <taxon>Embryophyta</taxon>
        <taxon>Marchantiophyta</taxon>
        <taxon>Marchantiopsida</taxon>
        <taxon>Marchantiidae</taxon>
        <taxon>Marchantiales</taxon>
        <taxon>Marchantiaceae</taxon>
        <taxon>Marchantia</taxon>
    </lineage>
</organism>
<name>A0A176WG17_MARPO</name>
<dbReference type="InterPro" id="IPR008803">
    <property type="entry name" value="RHD3/Sey1"/>
</dbReference>
<dbReference type="PANTHER" id="PTHR45923:SF2">
    <property type="entry name" value="PROTEIN SEY1"/>
    <property type="match status" value="1"/>
</dbReference>
<keyword evidence="2" id="KW-0547">Nucleotide-binding</keyword>
<comment type="caution">
    <text evidence="13">The sequence shown here is derived from an EMBL/GenBank/DDBJ whole genome shotgun (WGS) entry which is preliminary data.</text>
</comment>
<gene>
    <name evidence="13" type="ORF">AXG93_3168s1000</name>
</gene>
<feature type="compositionally biased region" description="Low complexity" evidence="10">
    <location>
        <begin position="106"/>
        <end position="121"/>
    </location>
</feature>
<reference evidence="13" key="1">
    <citation type="submission" date="2016-03" db="EMBL/GenBank/DDBJ databases">
        <title>Mechanisms controlling the formation of the plant cell surface in tip-growing cells are functionally conserved among land plants.</title>
        <authorList>
            <person name="Honkanen S."/>
            <person name="Jones V.A."/>
            <person name="Morieri G."/>
            <person name="Champion C."/>
            <person name="Hetherington A.J."/>
            <person name="Kelly S."/>
            <person name="Saint-Marcoux D."/>
            <person name="Proust H."/>
            <person name="Prescott H."/>
            <person name="Dolan L."/>
        </authorList>
    </citation>
    <scope>NUCLEOTIDE SEQUENCE [LARGE SCALE GENOMIC DNA]</scope>
    <source>
        <tissue evidence="13">Whole gametophyte</tissue>
    </source>
</reference>
<keyword evidence="5 11" id="KW-1133">Transmembrane helix</keyword>
<dbReference type="PANTHER" id="PTHR45923">
    <property type="entry name" value="PROTEIN SEY1"/>
    <property type="match status" value="1"/>
</dbReference>
<dbReference type="AlphaFoldDB" id="A0A176WG17"/>
<evidence type="ECO:0000256" key="5">
    <source>
        <dbReference type="ARBA" id="ARBA00022989"/>
    </source>
</evidence>
<sequence>MVHEASGIRANSLAIGSNFLRSSATPGTPLTAKSPGPVGPRHCAIFPAIRPPPSSAAGFLCTCDGCAPLPSRSTPASRPFDPFSQWHPLPGFARKPPRESEIDLCSPSSFSSRRVSGASDSKAARMEHEARKSRKKLGSLTPGSKSTILNHLFRTSFKEMDAFAGRNQTTQGVWIARAKDIDPCTIVMDLEGTDGQERGEDDTAFEKRSALFALAVSDILLINMWCHDIGREQAANKPLLKTVFQVMMRLFTPRKTTLLFVIRDKTRTPLSVLESSLRGDVQKIWERTPKPPQYEGTQLSQFFTVEVTALANFEEKPELFEEQVGQLRDRFNNSIQPGGLAGDRRGVVPGSGFGISISDIWKIIKENKDLDLPAHKVMVATVRCEEIAHEKLSALLADPDWHDLDEGARKGLVPGFGKRLSALLHRHLSGYDDEAAYFDDNVRRAKRNYLVTKVLDTVQPAYQAVVLKIWNEALNKFMQGVNVWEERPVGEEGFAVAVRRCSEQALSDFDKGCSDSCVSQAHWDNGKLRKKLHRKIDAHAQTVRAEKIAAIVASVQKRVEHALTESARAELAAASEKTWPSVKRLLTRETDIAKAALLSDIAGFEPDETEKATMLDRLTSFSRGVVERQAREEASQALPRMKDRFTTSFSHDAKSQPRLWSEEEYILATAKEARSELDYDDMNDPTKPALSSLLDGSSQNALAANSWDGVPQGNTLLSPVECKKIWKQFKDETDSTILQAKLQALAAQAHKKDEAHKKSSSWLPPSWCKASKWRPPPWVVGVGIGVPSAVCLAGFSVVLTMVLGG</sequence>
<dbReference type="EMBL" id="LVLJ01000902">
    <property type="protein sequence ID" value="OAE32019.1"/>
    <property type="molecule type" value="Genomic_DNA"/>
</dbReference>
<evidence type="ECO:0000256" key="6">
    <source>
        <dbReference type="ARBA" id="ARBA00023054"/>
    </source>
</evidence>
<evidence type="ECO:0000313" key="14">
    <source>
        <dbReference type="Proteomes" id="UP000077202"/>
    </source>
</evidence>
<dbReference type="InterPro" id="IPR027417">
    <property type="entry name" value="P-loop_NTPase"/>
</dbReference>
<protein>
    <recommendedName>
        <fullName evidence="12">GB1/RHD3-type G domain-containing protein</fullName>
    </recommendedName>
</protein>
<evidence type="ECO:0000256" key="4">
    <source>
        <dbReference type="ARBA" id="ARBA00022824"/>
    </source>
</evidence>
<keyword evidence="6" id="KW-0175">Coiled coil</keyword>
<dbReference type="InterPro" id="IPR030386">
    <property type="entry name" value="G_GB1_RHD3_dom"/>
</dbReference>
<evidence type="ECO:0000256" key="10">
    <source>
        <dbReference type="SAM" id="MobiDB-lite"/>
    </source>
</evidence>
<evidence type="ECO:0000256" key="2">
    <source>
        <dbReference type="ARBA" id="ARBA00022741"/>
    </source>
</evidence>